<dbReference type="PANTHER" id="PTHR37804:SF1">
    <property type="entry name" value="CDAA REGULATORY PROTEIN CDAR"/>
    <property type="match status" value="1"/>
</dbReference>
<dbReference type="InterPro" id="IPR053154">
    <property type="entry name" value="c-di-AMP_regulator"/>
</dbReference>
<dbReference type="Gene3D" id="2.170.120.40">
    <property type="entry name" value="YbbR-like domain"/>
    <property type="match status" value="2"/>
</dbReference>
<dbReference type="PANTHER" id="PTHR37804">
    <property type="entry name" value="CDAA REGULATORY PROTEIN CDAR"/>
    <property type="match status" value="1"/>
</dbReference>
<sequence length="469" mass="50913">MDKWLMNNTSSKIIALVLGVLLFAVVHKQDPNVNTHQPLYETKEIQAVQIVTQGLDEKQYVINRLEPSTVRIQVEALRSRMSSILTENYKVILDVSGYEAGTHTIPLKYELPDGVKLVSMQPSAVTVELEEVQTKQFDVTIKTKGTPQDGYTAGTPIITPSNRVHVTLPTSEMDNVQSVSAMINIDQANESVIQKQVKLTAYDKAGNMMKNAVIEPSVMQVEIPISKPFKSVPLQLNVRGNLPAGLAVGSVEPSVNQVTLYGPQEDLDQIEFYDGLQIDLSTFKAAGTYNVNLKLTLPSNLEKMEPSAIDVKVVIVAEKERVISNVPITLAGRNDKLKTTITEPASRSYDVKVVGAPDLVDALSASDIQLIANVNDLPPGNHRVTLQVNLPRFVRLVNNPTFYAVILIEDKDVPAGTDPEPDPNPPVDQGTAGEGGSESEGQNPPSEEQEVPSGDGNHGTETPDNGSNA</sequence>
<dbReference type="Gene3D" id="2.170.120.30">
    <property type="match status" value="2"/>
</dbReference>
<dbReference type="RefSeq" id="WP_085498338.1">
    <property type="nucleotide sequence ID" value="NZ_FXAZ01000008.1"/>
</dbReference>
<evidence type="ECO:0000313" key="3">
    <source>
        <dbReference type="Proteomes" id="UP000193834"/>
    </source>
</evidence>
<dbReference type="AlphaFoldDB" id="A0A1X7LWC6"/>
<name>A0A1X7LWC6_9BACL</name>
<feature type="compositionally biased region" description="Polar residues" evidence="1">
    <location>
        <begin position="459"/>
        <end position="469"/>
    </location>
</feature>
<feature type="region of interest" description="Disordered" evidence="1">
    <location>
        <begin position="413"/>
        <end position="469"/>
    </location>
</feature>
<protein>
    <submittedName>
        <fullName evidence="2">YbbR domain-containing protein</fullName>
    </submittedName>
</protein>
<dbReference type="CDD" id="cd20206">
    <property type="entry name" value="YbbR"/>
    <property type="match status" value="1"/>
</dbReference>
<evidence type="ECO:0000256" key="1">
    <source>
        <dbReference type="SAM" id="MobiDB-lite"/>
    </source>
</evidence>
<dbReference type="Pfam" id="PF07949">
    <property type="entry name" value="YbbR"/>
    <property type="match status" value="3"/>
</dbReference>
<gene>
    <name evidence="2" type="ORF">SAMN06295960_4544</name>
</gene>
<dbReference type="STRING" id="1852522.SAMN06295960_4544"/>
<dbReference type="Proteomes" id="UP000193834">
    <property type="component" value="Unassembled WGS sequence"/>
</dbReference>
<organism evidence="2 3">
    <name type="scientific">Paenibacillus aquistagni</name>
    <dbReference type="NCBI Taxonomy" id="1852522"/>
    <lineage>
        <taxon>Bacteria</taxon>
        <taxon>Bacillati</taxon>
        <taxon>Bacillota</taxon>
        <taxon>Bacilli</taxon>
        <taxon>Bacillales</taxon>
        <taxon>Paenibacillaceae</taxon>
        <taxon>Paenibacillus</taxon>
    </lineage>
</organism>
<dbReference type="EMBL" id="FXAZ01000008">
    <property type="protein sequence ID" value="SMG57767.1"/>
    <property type="molecule type" value="Genomic_DNA"/>
</dbReference>
<proteinExistence type="predicted"/>
<dbReference type="InterPro" id="IPR012505">
    <property type="entry name" value="YbbR"/>
</dbReference>
<evidence type="ECO:0000313" key="2">
    <source>
        <dbReference type="EMBL" id="SMG57767.1"/>
    </source>
</evidence>
<accession>A0A1X7LWC6</accession>
<reference evidence="2 3" key="1">
    <citation type="submission" date="2017-04" db="EMBL/GenBank/DDBJ databases">
        <authorList>
            <person name="Afonso C.L."/>
            <person name="Miller P.J."/>
            <person name="Scott M.A."/>
            <person name="Spackman E."/>
            <person name="Goraichik I."/>
            <person name="Dimitrov K.M."/>
            <person name="Suarez D.L."/>
            <person name="Swayne D.E."/>
        </authorList>
    </citation>
    <scope>NUCLEOTIDE SEQUENCE [LARGE SCALE GENOMIC DNA]</scope>
    <source>
        <strain evidence="2 3">11</strain>
    </source>
</reference>
<keyword evidence="3" id="KW-1185">Reference proteome</keyword>
<dbReference type="OrthoDB" id="1013291at2"/>